<feature type="transmembrane region" description="Helical" evidence="9">
    <location>
        <begin position="241"/>
        <end position="258"/>
    </location>
</feature>
<comment type="similarity">
    <text evidence="8">Belongs to the NhaC Na(+)/H(+) (TC 2.A.35) antiporter family.</text>
</comment>
<gene>
    <name evidence="11" type="primary">nhaC</name>
    <name evidence="11" type="ORF">NXT3_PC01502</name>
</gene>
<feature type="transmembrane region" description="Helical" evidence="9">
    <location>
        <begin position="449"/>
        <end position="471"/>
    </location>
</feature>
<evidence type="ECO:0000256" key="4">
    <source>
        <dbReference type="ARBA" id="ARBA00022475"/>
    </source>
</evidence>
<feature type="transmembrane region" description="Helical" evidence="9">
    <location>
        <begin position="337"/>
        <end position="356"/>
    </location>
</feature>
<keyword evidence="7 9" id="KW-0472">Membrane</keyword>
<keyword evidence="4" id="KW-1003">Cell membrane</keyword>
<evidence type="ECO:0000256" key="1">
    <source>
        <dbReference type="ARBA" id="ARBA00004651"/>
    </source>
</evidence>
<dbReference type="PANTHER" id="PTHR33451:SF3">
    <property type="entry name" value="MALATE-2H(+)_NA(+)-LACTATE ANTIPORTER"/>
    <property type="match status" value="1"/>
</dbReference>
<sequence length="491" mass="50882">MNDIVRDDTARPPSLVDALIPCIALVILLSLSFSLFGDDASSGPNQIALLFCGIIAACVAYKNGLPWAGIRQAVVDGIAAGLPAILILLAVGALIGTWAMSGTIIAMIYYGLKLLSPTYFYATTALVCAAVAFSIGSSWTVAGTIGIGLMGVAANMGLSPAITAGAVISGAYFGDKASPLSDTVNLATATAGSDIYSHIRESLWTSVPTLSVCLLIFGLLGQPADFDATQALAKIDSKLSVSLWSFLPLLLVLLFSLFRLPPFVAIFIGALAGAVLAVLHDPERVAVFASVPDLPFGLALLKGAWAAPANGYVSATGEKSIDLILTRGGMSSMMNTVWLIVAALAFGAVVEHAGLLKRLIEPLVRRTKSAAGLISTVVGTSIISNVVTSDQYISVALPGRLFGPSFANRGMAPVMLSRVVGDSATVTSPLVPWNSCGAYMAAALGVPTAVYAGFCFFNILNPLVAIAFGFLGWRMVRMRVPETGHTSPAPV</sequence>
<keyword evidence="3" id="KW-0050">Antiport</keyword>
<evidence type="ECO:0000259" key="10">
    <source>
        <dbReference type="Pfam" id="PF03553"/>
    </source>
</evidence>
<dbReference type="RefSeq" id="WP_104841341.1">
    <property type="nucleotide sequence ID" value="NZ_CP024310.1"/>
</dbReference>
<dbReference type="InterPro" id="IPR018461">
    <property type="entry name" value="Na/H_Antiport_NhaC-like_C"/>
</dbReference>
<dbReference type="Proteomes" id="UP000239340">
    <property type="component" value="Plasmid pSfreNXT3c"/>
</dbReference>
<dbReference type="PANTHER" id="PTHR33451">
    <property type="entry name" value="MALATE-2H(+)/NA(+)-LACTATE ANTIPORTER"/>
    <property type="match status" value="1"/>
</dbReference>
<comment type="subcellular location">
    <subcellularLocation>
        <location evidence="1">Cell membrane</location>
        <topology evidence="1">Multi-pass membrane protein</topology>
    </subcellularLocation>
</comment>
<dbReference type="AlphaFoldDB" id="A0A2L0HHS7"/>
<evidence type="ECO:0000313" key="12">
    <source>
        <dbReference type="Proteomes" id="UP000239340"/>
    </source>
</evidence>
<evidence type="ECO:0000256" key="6">
    <source>
        <dbReference type="ARBA" id="ARBA00022989"/>
    </source>
</evidence>
<protein>
    <submittedName>
        <fullName evidence="11">Na+/H+ antiporter NhaC</fullName>
    </submittedName>
</protein>
<dbReference type="InterPro" id="IPR052180">
    <property type="entry name" value="NhaC_Na-H+_Antiporter"/>
</dbReference>
<feature type="transmembrane region" description="Helical" evidence="9">
    <location>
        <begin position="119"/>
        <end position="139"/>
    </location>
</feature>
<accession>A0A2L0HHS7</accession>
<feature type="transmembrane region" description="Helical" evidence="9">
    <location>
        <begin position="18"/>
        <end position="36"/>
    </location>
</feature>
<keyword evidence="6 9" id="KW-1133">Transmembrane helix</keyword>
<feature type="transmembrane region" description="Helical" evidence="9">
    <location>
        <begin position="145"/>
        <end position="173"/>
    </location>
</feature>
<dbReference type="EMBL" id="CP024310">
    <property type="protein sequence ID" value="AUX80649.1"/>
    <property type="molecule type" value="Genomic_DNA"/>
</dbReference>
<feature type="domain" description="Na+/H+ antiporter NhaC-like C-terminal" evidence="10">
    <location>
        <begin position="170"/>
        <end position="473"/>
    </location>
</feature>
<keyword evidence="11" id="KW-0614">Plasmid</keyword>
<evidence type="ECO:0000256" key="5">
    <source>
        <dbReference type="ARBA" id="ARBA00022692"/>
    </source>
</evidence>
<proteinExistence type="inferred from homology"/>
<evidence type="ECO:0000256" key="2">
    <source>
        <dbReference type="ARBA" id="ARBA00022448"/>
    </source>
</evidence>
<name>A0A2L0HHS7_RHIFR</name>
<evidence type="ECO:0000313" key="11">
    <source>
        <dbReference type="EMBL" id="AUX80649.1"/>
    </source>
</evidence>
<evidence type="ECO:0000256" key="7">
    <source>
        <dbReference type="ARBA" id="ARBA00023136"/>
    </source>
</evidence>
<feature type="transmembrane region" description="Helical" evidence="9">
    <location>
        <begin position="48"/>
        <end position="65"/>
    </location>
</feature>
<evidence type="ECO:0000256" key="8">
    <source>
        <dbReference type="ARBA" id="ARBA00038435"/>
    </source>
</evidence>
<evidence type="ECO:0000256" key="9">
    <source>
        <dbReference type="SAM" id="Phobius"/>
    </source>
</evidence>
<feature type="transmembrane region" description="Helical" evidence="9">
    <location>
        <begin position="203"/>
        <end position="221"/>
    </location>
</feature>
<reference evidence="11 12" key="1">
    <citation type="submission" date="2017-10" db="EMBL/GenBank/DDBJ databases">
        <title>Analysis of the genome sequences of Rhizobium populations associated to common bean (phaseolus vulgaris).</title>
        <authorList>
            <person name="Bustos P."/>
            <person name="Santamaria R.I."/>
            <person name="Miranda-Sanchez F."/>
            <person name="Perez-Carrascal O."/>
            <person name="Juarez S."/>
            <person name="Lozano L."/>
            <person name="Martinez-Flores I."/>
            <person name="Vinuesa P."/>
            <person name="Martinez-Romero E."/>
            <person name="Cevallos M.A."/>
            <person name="Romero D."/>
            <person name="Davila G."/>
            <person name="Gonzalez V."/>
        </authorList>
    </citation>
    <scope>NUCLEOTIDE SEQUENCE [LARGE SCALE GENOMIC DNA]</scope>
    <source>
        <strain evidence="11 12">NXT3</strain>
        <plasmid evidence="12">Plasmid psfrenxt3c</plasmid>
    </source>
</reference>
<feature type="transmembrane region" description="Helical" evidence="9">
    <location>
        <begin position="263"/>
        <end position="280"/>
    </location>
</feature>
<feature type="transmembrane region" description="Helical" evidence="9">
    <location>
        <begin position="85"/>
        <end position="112"/>
    </location>
</feature>
<dbReference type="Pfam" id="PF03553">
    <property type="entry name" value="Na_H_antiporter"/>
    <property type="match status" value="1"/>
</dbReference>
<dbReference type="GO" id="GO:0005886">
    <property type="term" value="C:plasma membrane"/>
    <property type="evidence" value="ECO:0007669"/>
    <property type="project" value="UniProtKB-SubCell"/>
</dbReference>
<evidence type="ECO:0000256" key="3">
    <source>
        <dbReference type="ARBA" id="ARBA00022449"/>
    </source>
</evidence>
<dbReference type="GO" id="GO:0015297">
    <property type="term" value="F:antiporter activity"/>
    <property type="evidence" value="ECO:0007669"/>
    <property type="project" value="UniProtKB-KW"/>
</dbReference>
<organism evidence="11 12">
    <name type="scientific">Rhizobium fredii</name>
    <name type="common">Sinorhizobium fredii</name>
    <dbReference type="NCBI Taxonomy" id="380"/>
    <lineage>
        <taxon>Bacteria</taxon>
        <taxon>Pseudomonadati</taxon>
        <taxon>Pseudomonadota</taxon>
        <taxon>Alphaproteobacteria</taxon>
        <taxon>Hyphomicrobiales</taxon>
        <taxon>Rhizobiaceae</taxon>
        <taxon>Sinorhizobium/Ensifer group</taxon>
        <taxon>Sinorhizobium</taxon>
    </lineage>
</organism>
<keyword evidence="5 9" id="KW-0812">Transmembrane</keyword>
<keyword evidence="2" id="KW-0813">Transport</keyword>
<feature type="transmembrane region" description="Helical" evidence="9">
    <location>
        <begin position="368"/>
        <end position="387"/>
    </location>
</feature>
<geneLocation type="plasmid" evidence="12">
    <name>psfrenxt3c</name>
</geneLocation>